<reference evidence="1" key="1">
    <citation type="journal article" date="2022" name="bioRxiv">
        <title>Sequencing and chromosome-scale assembly of the giantPleurodeles waltlgenome.</title>
        <authorList>
            <person name="Brown T."/>
            <person name="Elewa A."/>
            <person name="Iarovenko S."/>
            <person name="Subramanian E."/>
            <person name="Araus A.J."/>
            <person name="Petzold A."/>
            <person name="Susuki M."/>
            <person name="Suzuki K.-i.T."/>
            <person name="Hayashi T."/>
            <person name="Toyoda A."/>
            <person name="Oliveira C."/>
            <person name="Osipova E."/>
            <person name="Leigh N.D."/>
            <person name="Simon A."/>
            <person name="Yun M.H."/>
        </authorList>
    </citation>
    <scope>NUCLEOTIDE SEQUENCE</scope>
    <source>
        <strain evidence="1">20211129_DDA</strain>
        <tissue evidence="1">Liver</tissue>
    </source>
</reference>
<proteinExistence type="predicted"/>
<gene>
    <name evidence="1" type="ORF">NDU88_008363</name>
</gene>
<dbReference type="AlphaFoldDB" id="A0AAV7RTK5"/>
<protein>
    <submittedName>
        <fullName evidence="1">Uncharacterized protein</fullName>
    </submittedName>
</protein>
<comment type="caution">
    <text evidence="1">The sequence shown here is derived from an EMBL/GenBank/DDBJ whole genome shotgun (WGS) entry which is preliminary data.</text>
</comment>
<dbReference type="Proteomes" id="UP001066276">
    <property type="component" value="Chromosome 5"/>
</dbReference>
<keyword evidence="2" id="KW-1185">Reference proteome</keyword>
<accession>A0AAV7RTK5</accession>
<name>A0AAV7RTK5_PLEWA</name>
<evidence type="ECO:0000313" key="1">
    <source>
        <dbReference type="EMBL" id="KAJ1155634.1"/>
    </source>
</evidence>
<dbReference type="EMBL" id="JANPWB010000009">
    <property type="protein sequence ID" value="KAJ1155634.1"/>
    <property type="molecule type" value="Genomic_DNA"/>
</dbReference>
<organism evidence="1 2">
    <name type="scientific">Pleurodeles waltl</name>
    <name type="common">Iberian ribbed newt</name>
    <dbReference type="NCBI Taxonomy" id="8319"/>
    <lineage>
        <taxon>Eukaryota</taxon>
        <taxon>Metazoa</taxon>
        <taxon>Chordata</taxon>
        <taxon>Craniata</taxon>
        <taxon>Vertebrata</taxon>
        <taxon>Euteleostomi</taxon>
        <taxon>Amphibia</taxon>
        <taxon>Batrachia</taxon>
        <taxon>Caudata</taxon>
        <taxon>Salamandroidea</taxon>
        <taxon>Salamandridae</taxon>
        <taxon>Pleurodelinae</taxon>
        <taxon>Pleurodeles</taxon>
    </lineage>
</organism>
<sequence length="114" mass="12506">MVRMAVPDRKKPRRKDAILFIKPFVSLPPKMAPIVPRAAVIEYCASCVSPFSMSIAFINDANGGALCYFGSQRGHADIGLSDSQRLGEYGLVSSSLIFTTFDFIRAPHRLASLK</sequence>
<evidence type="ECO:0000313" key="2">
    <source>
        <dbReference type="Proteomes" id="UP001066276"/>
    </source>
</evidence>